<dbReference type="Proteomes" id="UP000326178">
    <property type="component" value="Chromosome"/>
</dbReference>
<keyword evidence="2" id="KW-0812">Transmembrane</keyword>
<evidence type="ECO:0000313" key="4">
    <source>
        <dbReference type="Proteomes" id="UP000326178"/>
    </source>
</evidence>
<proteinExistence type="predicted"/>
<feature type="transmembrane region" description="Helical" evidence="2">
    <location>
        <begin position="38"/>
        <end position="58"/>
    </location>
</feature>
<name>A0A5J6FB82_9ACTN</name>
<sequence length="83" mass="8946">MLRHEFRPGRAVVGIVMLAVAGGYAADAAGTWSVPWTFFLPLFLGGLGLAAAVTWLSYRLRRRREAGRPGPKERPSGRSAPAP</sequence>
<evidence type="ECO:0000256" key="2">
    <source>
        <dbReference type="SAM" id="Phobius"/>
    </source>
</evidence>
<accession>A0A5J6FB82</accession>
<reference evidence="3 4" key="1">
    <citation type="submission" date="2017-09" db="EMBL/GenBank/DDBJ databases">
        <authorList>
            <person name="Lee N."/>
            <person name="Cho B.-K."/>
        </authorList>
    </citation>
    <scope>NUCLEOTIDE SEQUENCE [LARGE SCALE GENOMIC DNA]</scope>
    <source>
        <strain evidence="3 4">ATCC 12769</strain>
    </source>
</reference>
<feature type="compositionally biased region" description="Basic and acidic residues" evidence="1">
    <location>
        <begin position="66"/>
        <end position="76"/>
    </location>
</feature>
<dbReference type="EMBL" id="CP023702">
    <property type="protein sequence ID" value="QEU72784.1"/>
    <property type="molecule type" value="Genomic_DNA"/>
</dbReference>
<keyword evidence="2" id="KW-0472">Membrane</keyword>
<keyword evidence="4" id="KW-1185">Reference proteome</keyword>
<protein>
    <submittedName>
        <fullName evidence="3">Uncharacterized protein</fullName>
    </submittedName>
</protein>
<keyword evidence="2" id="KW-1133">Transmembrane helix</keyword>
<dbReference type="KEGG" id="snk:CP967_12970"/>
<gene>
    <name evidence="3" type="ORF">CP967_12970</name>
</gene>
<feature type="region of interest" description="Disordered" evidence="1">
    <location>
        <begin position="64"/>
        <end position="83"/>
    </location>
</feature>
<evidence type="ECO:0000313" key="3">
    <source>
        <dbReference type="EMBL" id="QEU72784.1"/>
    </source>
</evidence>
<organism evidence="3 4">
    <name type="scientific">Streptomyces nitrosporeus</name>
    <dbReference type="NCBI Taxonomy" id="28894"/>
    <lineage>
        <taxon>Bacteria</taxon>
        <taxon>Bacillati</taxon>
        <taxon>Actinomycetota</taxon>
        <taxon>Actinomycetes</taxon>
        <taxon>Kitasatosporales</taxon>
        <taxon>Streptomycetaceae</taxon>
        <taxon>Streptomyces</taxon>
    </lineage>
</organism>
<dbReference type="AlphaFoldDB" id="A0A5J6FB82"/>
<evidence type="ECO:0000256" key="1">
    <source>
        <dbReference type="SAM" id="MobiDB-lite"/>
    </source>
</evidence>
<dbReference type="RefSeq" id="WP_150488135.1">
    <property type="nucleotide sequence ID" value="NZ_BMUV01000001.1"/>
</dbReference>